<proteinExistence type="predicted"/>
<evidence type="ECO:0000259" key="8">
    <source>
        <dbReference type="Pfam" id="PF01490"/>
    </source>
</evidence>
<gene>
    <name evidence="9" type="ORF">L596_011518</name>
</gene>
<feature type="transmembrane region" description="Helical" evidence="7">
    <location>
        <begin position="71"/>
        <end position="92"/>
    </location>
</feature>
<dbReference type="Gene3D" id="1.20.1740.10">
    <property type="entry name" value="Amino acid/polyamine transporter I"/>
    <property type="match status" value="1"/>
</dbReference>
<dbReference type="OrthoDB" id="655540at2759"/>
<reference evidence="9 10" key="2">
    <citation type="journal article" date="2019" name="G3 (Bethesda)">
        <title>Hybrid Assembly of the Genome of the Entomopathogenic Nematode Steinernema carpocapsae Identifies the X-Chromosome.</title>
        <authorList>
            <person name="Serra L."/>
            <person name="Macchietto M."/>
            <person name="Macias-Munoz A."/>
            <person name="McGill C.J."/>
            <person name="Rodriguez I.M."/>
            <person name="Rodriguez B."/>
            <person name="Murad R."/>
            <person name="Mortazavi A."/>
        </authorList>
    </citation>
    <scope>NUCLEOTIDE SEQUENCE [LARGE SCALE GENOMIC DNA]</scope>
    <source>
        <strain evidence="9 10">ALL</strain>
    </source>
</reference>
<evidence type="ECO:0000256" key="2">
    <source>
        <dbReference type="ARBA" id="ARBA00022448"/>
    </source>
</evidence>
<keyword evidence="3 7" id="KW-0812">Transmembrane</keyword>
<accession>A0A4V6A4I2</accession>
<dbReference type="Proteomes" id="UP000298663">
    <property type="component" value="Unassembled WGS sequence"/>
</dbReference>
<organism evidence="9 10">
    <name type="scientific">Steinernema carpocapsae</name>
    <name type="common">Entomopathogenic nematode</name>
    <dbReference type="NCBI Taxonomy" id="34508"/>
    <lineage>
        <taxon>Eukaryota</taxon>
        <taxon>Metazoa</taxon>
        <taxon>Ecdysozoa</taxon>
        <taxon>Nematoda</taxon>
        <taxon>Chromadorea</taxon>
        <taxon>Rhabditida</taxon>
        <taxon>Tylenchina</taxon>
        <taxon>Panagrolaimomorpha</taxon>
        <taxon>Strongyloidoidea</taxon>
        <taxon>Steinernematidae</taxon>
        <taxon>Steinernema</taxon>
    </lineage>
</organism>
<keyword evidence="2" id="KW-0813">Transport</keyword>
<evidence type="ECO:0000313" key="9">
    <source>
        <dbReference type="EMBL" id="TKR87045.1"/>
    </source>
</evidence>
<feature type="transmembrane region" description="Helical" evidence="7">
    <location>
        <begin position="268"/>
        <end position="291"/>
    </location>
</feature>
<evidence type="ECO:0000256" key="7">
    <source>
        <dbReference type="SAM" id="Phobius"/>
    </source>
</evidence>
<comment type="subcellular location">
    <subcellularLocation>
        <location evidence="1">Membrane</location>
    </subcellularLocation>
</comment>
<comment type="caution">
    <text evidence="9">The sequence shown here is derived from an EMBL/GenBank/DDBJ whole genome shotgun (WGS) entry which is preliminary data.</text>
</comment>
<evidence type="ECO:0000313" key="10">
    <source>
        <dbReference type="Proteomes" id="UP000298663"/>
    </source>
</evidence>
<feature type="transmembrane region" description="Helical" evidence="7">
    <location>
        <begin position="311"/>
        <end position="329"/>
    </location>
</feature>
<dbReference type="FunFam" id="1.20.1740.10:FF:000052">
    <property type="entry name" value="Lysine histidine transporter-like 3"/>
    <property type="match status" value="1"/>
</dbReference>
<dbReference type="GO" id="GO:0016020">
    <property type="term" value="C:membrane"/>
    <property type="evidence" value="ECO:0007669"/>
    <property type="project" value="UniProtKB-SubCell"/>
</dbReference>
<feature type="transmembrane region" description="Helical" evidence="7">
    <location>
        <begin position="43"/>
        <end position="65"/>
    </location>
</feature>
<feature type="transmembrane region" description="Helical" evidence="7">
    <location>
        <begin position="428"/>
        <end position="451"/>
    </location>
</feature>
<feature type="region of interest" description="Disordered" evidence="6">
    <location>
        <begin position="1"/>
        <end position="27"/>
    </location>
</feature>
<feature type="transmembrane region" description="Helical" evidence="7">
    <location>
        <begin position="376"/>
        <end position="397"/>
    </location>
</feature>
<dbReference type="STRING" id="34508.A0A4V6A4I2"/>
<feature type="transmembrane region" description="Helical" evidence="7">
    <location>
        <begin position="236"/>
        <end position="256"/>
    </location>
</feature>
<feature type="transmembrane region" description="Helical" evidence="7">
    <location>
        <begin position="168"/>
        <end position="186"/>
    </location>
</feature>
<evidence type="ECO:0000256" key="4">
    <source>
        <dbReference type="ARBA" id="ARBA00022989"/>
    </source>
</evidence>
<keyword evidence="5 7" id="KW-0472">Membrane</keyword>
<protein>
    <recommendedName>
        <fullName evidence="8">Amino acid transporter transmembrane domain-containing protein</fullName>
    </recommendedName>
</protein>
<feature type="domain" description="Amino acid transporter transmembrane" evidence="8">
    <location>
        <begin position="41"/>
        <end position="408"/>
    </location>
</feature>
<feature type="transmembrane region" description="Helical" evidence="7">
    <location>
        <begin position="350"/>
        <end position="370"/>
    </location>
</feature>
<dbReference type="Pfam" id="PF01490">
    <property type="entry name" value="Aa_trans"/>
    <property type="match status" value="1"/>
</dbReference>
<feature type="transmembrane region" description="Helical" evidence="7">
    <location>
        <begin position="129"/>
        <end position="148"/>
    </location>
</feature>
<dbReference type="PANTHER" id="PTHR48017">
    <property type="entry name" value="OS05G0424000 PROTEIN-RELATED"/>
    <property type="match status" value="1"/>
</dbReference>
<keyword evidence="4 7" id="KW-1133">Transmembrane helix</keyword>
<dbReference type="EMBL" id="AZBU02000003">
    <property type="protein sequence ID" value="TKR87045.1"/>
    <property type="molecule type" value="Genomic_DNA"/>
</dbReference>
<evidence type="ECO:0000256" key="5">
    <source>
        <dbReference type="ARBA" id="ARBA00023136"/>
    </source>
</evidence>
<reference evidence="9 10" key="1">
    <citation type="journal article" date="2015" name="Genome Biol.">
        <title>Comparative genomics of Steinernema reveals deeply conserved gene regulatory networks.</title>
        <authorList>
            <person name="Dillman A.R."/>
            <person name="Macchietto M."/>
            <person name="Porter C.F."/>
            <person name="Rogers A."/>
            <person name="Williams B."/>
            <person name="Antoshechkin I."/>
            <person name="Lee M.M."/>
            <person name="Goodwin Z."/>
            <person name="Lu X."/>
            <person name="Lewis E.E."/>
            <person name="Goodrich-Blair H."/>
            <person name="Stock S.P."/>
            <person name="Adams B.J."/>
            <person name="Sternberg P.W."/>
            <person name="Mortazavi A."/>
        </authorList>
    </citation>
    <scope>NUCLEOTIDE SEQUENCE [LARGE SCALE GENOMIC DNA]</scope>
    <source>
        <strain evidence="9 10">ALL</strain>
    </source>
</reference>
<evidence type="ECO:0000256" key="3">
    <source>
        <dbReference type="ARBA" id="ARBA00022692"/>
    </source>
</evidence>
<dbReference type="InterPro" id="IPR013057">
    <property type="entry name" value="AA_transpt_TM"/>
</dbReference>
<evidence type="ECO:0000256" key="1">
    <source>
        <dbReference type="ARBA" id="ARBA00004370"/>
    </source>
</evidence>
<dbReference type="AlphaFoldDB" id="A0A4V6A4I2"/>
<feature type="compositionally biased region" description="Low complexity" evidence="6">
    <location>
        <begin position="16"/>
        <end position="27"/>
    </location>
</feature>
<evidence type="ECO:0000256" key="6">
    <source>
        <dbReference type="SAM" id="MobiDB-lite"/>
    </source>
</evidence>
<name>A0A4V6A4I2_STECR</name>
<keyword evidence="10" id="KW-1185">Reference proteome</keyword>
<sequence length="507" mass="56366">MSYKKRDSVSYYTPDSKGSIISSSNSSKESYEGKIKNAHGLHWIITGLFIVGDMAGGGLVALPTAMIQSQFWPGIAILILMTIVTAFTAYALGESWVLMQKRWPEYREHCRKPYAEMGYRAMGPKIKTIVSICIDATQFGIATVYLLLSAKNIHDSIKAFSHNEVNLNFCYVILIVALGLLPVTFLKSPQDFWWAVVLAMVTTTAAVVLMVTGGIIDYPTCHAHREMPDFSITQYFLALGTLLFSYGGHAAFPTIQHDMKKPYEFKKSVILSFIVVDLLYIPVCIIGYMTYGDSLRDSIINSIQTNWIQQAINILITVHCILTLTIVFNPLNQEAEEIFRVPQHFCLKRVLVRTGMMVAVVFVAESVPVFGPLLDLMGGSTLTLTSLVFPCLFYMYLLTSEKKRKEGVKNPDEIPTLKEVFGKTPKKTLALCCFVIAFGLLGGSAATYSAIRELSTTHFEYPCYVAPFLNRTSDSDTGHTSCCGHWANVTLPGVSSKSCNTFKQFYA</sequence>
<feature type="transmembrane region" description="Helical" evidence="7">
    <location>
        <begin position="193"/>
        <end position="216"/>
    </location>
</feature>